<name>A0A328BJT0_9CAUL</name>
<evidence type="ECO:0000259" key="2">
    <source>
        <dbReference type="Pfam" id="PF00817"/>
    </source>
</evidence>
<dbReference type="InterPro" id="IPR050356">
    <property type="entry name" value="SulA_CellDiv_inhibitor"/>
</dbReference>
<gene>
    <name evidence="4" type="ORF">DJ019_04710</name>
</gene>
<feature type="domain" description="DUF6504" evidence="3">
    <location>
        <begin position="430"/>
        <end position="511"/>
    </location>
</feature>
<dbReference type="Pfam" id="PF00817">
    <property type="entry name" value="IMS"/>
    <property type="match status" value="1"/>
</dbReference>
<dbReference type="SUPFAM" id="SSF56672">
    <property type="entry name" value="DNA/RNA polymerases"/>
    <property type="match status" value="1"/>
</dbReference>
<keyword evidence="5" id="KW-1185">Reference proteome</keyword>
<evidence type="ECO:0000256" key="1">
    <source>
        <dbReference type="ARBA" id="ARBA00022763"/>
    </source>
</evidence>
<dbReference type="GO" id="GO:0006281">
    <property type="term" value="P:DNA repair"/>
    <property type="evidence" value="ECO:0007669"/>
    <property type="project" value="InterPro"/>
</dbReference>
<organism evidence="4 5">
    <name type="scientific">Phenylobacterium kunshanense</name>
    <dbReference type="NCBI Taxonomy" id="1445034"/>
    <lineage>
        <taxon>Bacteria</taxon>
        <taxon>Pseudomonadati</taxon>
        <taxon>Pseudomonadota</taxon>
        <taxon>Alphaproteobacteria</taxon>
        <taxon>Caulobacterales</taxon>
        <taxon>Caulobacteraceae</taxon>
        <taxon>Phenylobacterium</taxon>
    </lineage>
</organism>
<feature type="domain" description="UmuC" evidence="2">
    <location>
        <begin position="34"/>
        <end position="157"/>
    </location>
</feature>
<dbReference type="EMBL" id="QFYS01000002">
    <property type="protein sequence ID" value="RAK67237.1"/>
    <property type="molecule type" value="Genomic_DNA"/>
</dbReference>
<dbReference type="PANTHER" id="PTHR35369:SF2">
    <property type="entry name" value="BLR3025 PROTEIN"/>
    <property type="match status" value="1"/>
</dbReference>
<keyword evidence="1" id="KW-0227">DNA damage</keyword>
<reference evidence="4 5" key="1">
    <citation type="submission" date="2018-05" db="EMBL/GenBank/DDBJ databases">
        <authorList>
            <person name="Lanie J.A."/>
            <person name="Ng W.-L."/>
            <person name="Kazmierczak K.M."/>
            <person name="Andrzejewski T.M."/>
            <person name="Davidsen T.M."/>
            <person name="Wayne K.J."/>
            <person name="Tettelin H."/>
            <person name="Glass J.I."/>
            <person name="Rusch D."/>
            <person name="Podicherti R."/>
            <person name="Tsui H.-C.T."/>
            <person name="Winkler M.E."/>
        </authorList>
    </citation>
    <scope>NUCLEOTIDE SEQUENCE [LARGE SCALE GENOMIC DNA]</scope>
    <source>
        <strain evidence="4 5">BUT-10</strain>
    </source>
</reference>
<protein>
    <submittedName>
        <fullName evidence="4">DNA polymerase Y family protein</fullName>
    </submittedName>
</protein>
<dbReference type="InterPro" id="IPR001126">
    <property type="entry name" value="UmuC"/>
</dbReference>
<sequence>MSRILCAWSPLWAIANWRRRANANGPQTDTPPEAPFALIETVRQVRRLSAVSPEAARLGLRVGQKATDAAALVPELATADAEPEADAAALTELVHWCVRFSPAVAADPPDGLFLDISGVAHLWGGEAELMADLRVRLLANGLLFRLTIADTPGAAWALAHHGRDGTIAPPNGQAALLKPLPPAALRLDPDAAAQIERLGLRRLEQLMDIPRAPLGRRFGAATLMRLDQALGRMPEALAFRRPPTPYVARLAFFEPISAPEDMARVTEDVVAKLCARLEAEGRGARRFEIAFHRVDGKAPSLAVGLSLAGREARRIARLFQPKLETVDPGFGVESVTIAAYAVEAVSGRQGRIAGGDAAAAEEGLAALVDRLANRLGPTRVWRAVPVESHVPERSVRAEPPLGGSKEEARTWNPEAPRPVRLFRRPEPLEQVMALTPDDPPRQFRWRGRTHQVRRAEGPERIGEEWWRRGIEEVSVVHVRDYYRVEDQDGARFWVFRAGLYGDPAAPPKWWLHGLFG</sequence>
<evidence type="ECO:0000313" key="5">
    <source>
        <dbReference type="Proteomes" id="UP000249524"/>
    </source>
</evidence>
<evidence type="ECO:0000259" key="3">
    <source>
        <dbReference type="Pfam" id="PF20114"/>
    </source>
</evidence>
<dbReference type="InterPro" id="IPR043502">
    <property type="entry name" value="DNA/RNA_pol_sf"/>
</dbReference>
<accession>A0A328BJT0</accession>
<dbReference type="AlphaFoldDB" id="A0A328BJT0"/>
<dbReference type="OrthoDB" id="9788640at2"/>
<dbReference type="Proteomes" id="UP000249524">
    <property type="component" value="Unassembled WGS sequence"/>
</dbReference>
<comment type="caution">
    <text evidence="4">The sequence shown here is derived from an EMBL/GenBank/DDBJ whole genome shotgun (WGS) entry which is preliminary data.</text>
</comment>
<dbReference type="CDD" id="cd03468">
    <property type="entry name" value="PolY_like"/>
    <property type="match status" value="1"/>
</dbReference>
<evidence type="ECO:0000313" key="4">
    <source>
        <dbReference type="EMBL" id="RAK67237.1"/>
    </source>
</evidence>
<dbReference type="InterPro" id="IPR045443">
    <property type="entry name" value="DUF6504"/>
</dbReference>
<dbReference type="RefSeq" id="WP_111274848.1">
    <property type="nucleotide sequence ID" value="NZ_QFYS01000002.1"/>
</dbReference>
<dbReference type="Pfam" id="PF20114">
    <property type="entry name" value="DUF6504"/>
    <property type="match status" value="1"/>
</dbReference>
<dbReference type="PANTHER" id="PTHR35369">
    <property type="entry name" value="BLR3025 PROTEIN-RELATED"/>
    <property type="match status" value="1"/>
</dbReference>
<proteinExistence type="predicted"/>